<dbReference type="SUPFAM" id="SSF54523">
    <property type="entry name" value="Pili subunits"/>
    <property type="match status" value="1"/>
</dbReference>
<evidence type="ECO:0000313" key="2">
    <source>
        <dbReference type="EMBL" id="QHI70456.1"/>
    </source>
</evidence>
<organism evidence="2 3">
    <name type="scientific">Tichowtungia aerotolerans</name>
    <dbReference type="NCBI Taxonomy" id="2697043"/>
    <lineage>
        <taxon>Bacteria</taxon>
        <taxon>Pseudomonadati</taxon>
        <taxon>Kiritimatiellota</taxon>
        <taxon>Tichowtungiia</taxon>
        <taxon>Tichowtungiales</taxon>
        <taxon>Tichowtungiaceae</taxon>
        <taxon>Tichowtungia</taxon>
    </lineage>
</organism>
<dbReference type="Proteomes" id="UP000464954">
    <property type="component" value="Chromosome"/>
</dbReference>
<dbReference type="AlphaFoldDB" id="A0A6P1MFS0"/>
<dbReference type="InterPro" id="IPR012902">
    <property type="entry name" value="N_methyl_site"/>
</dbReference>
<dbReference type="Pfam" id="PF07963">
    <property type="entry name" value="N_methyl"/>
    <property type="match status" value="1"/>
</dbReference>
<dbReference type="KEGG" id="taer:GT409_13750"/>
<dbReference type="EMBL" id="CP047593">
    <property type="protein sequence ID" value="QHI70456.1"/>
    <property type="molecule type" value="Genomic_DNA"/>
</dbReference>
<dbReference type="RefSeq" id="WP_160629633.1">
    <property type="nucleotide sequence ID" value="NZ_CP047593.1"/>
</dbReference>
<dbReference type="PROSITE" id="PS00409">
    <property type="entry name" value="PROKAR_NTER_METHYL"/>
    <property type="match status" value="1"/>
</dbReference>
<feature type="transmembrane region" description="Helical" evidence="1">
    <location>
        <begin position="7"/>
        <end position="26"/>
    </location>
</feature>
<dbReference type="InterPro" id="IPR045584">
    <property type="entry name" value="Pilin-like"/>
</dbReference>
<reference evidence="2 3" key="1">
    <citation type="submission" date="2020-01" db="EMBL/GenBank/DDBJ databases">
        <title>Ponticoccus aerotolerans gen. nov., sp. nov., an anaerobic bacterium and proposal of Ponticoccusceae fam. nov., Ponticoccusles ord. nov. and Ponticoccuse classis nov. in the phylum Kiritimatiellaeota.</title>
        <authorList>
            <person name="Zhou L.Y."/>
            <person name="Du Z.J."/>
        </authorList>
    </citation>
    <scope>NUCLEOTIDE SEQUENCE [LARGE SCALE GENOMIC DNA]</scope>
    <source>
        <strain evidence="2 3">S-5007</strain>
    </source>
</reference>
<dbReference type="NCBIfam" id="TIGR02532">
    <property type="entry name" value="IV_pilin_GFxxxE"/>
    <property type="match status" value="1"/>
</dbReference>
<evidence type="ECO:0000256" key="1">
    <source>
        <dbReference type="SAM" id="Phobius"/>
    </source>
</evidence>
<protein>
    <submittedName>
        <fullName evidence="2">Prepilin-type N-terminal cleavage/methylation domain-containing protein</fullName>
    </submittedName>
</protein>
<keyword evidence="1" id="KW-0812">Transmembrane</keyword>
<name>A0A6P1MFS0_9BACT</name>
<evidence type="ECO:0000313" key="3">
    <source>
        <dbReference type="Proteomes" id="UP000464954"/>
    </source>
</evidence>
<proteinExistence type="predicted"/>
<accession>A0A6P1MFS0</accession>
<sequence>MHRRGFTLLEIMVAIVILSIAMTVAWQTFSSATRSWTSARRLMDETHHGDFVLTQLTAALRSMAFFDSLPEQYGFRMERNRDGEYGEHSISWVTASKAFLPKGTEFDHGMHRIEVGAGEDDDGNDGLLVTVWRHIADEDDDVEKQSWVVSDVIKGLGCAVYNVKDEKWDEEWEETNAIPGLIEITLYADPKEEGDDPIEYRQLIEIPLGPPVTNEVDAASQ</sequence>
<keyword evidence="1" id="KW-0472">Membrane</keyword>
<keyword evidence="3" id="KW-1185">Reference proteome</keyword>
<keyword evidence="1" id="KW-1133">Transmembrane helix</keyword>
<gene>
    <name evidence="2" type="ORF">GT409_13750</name>
</gene>